<feature type="signal peptide" evidence="1">
    <location>
        <begin position="1"/>
        <end position="22"/>
    </location>
</feature>
<proteinExistence type="predicted"/>
<organism evidence="2 3">
    <name type="scientific">Curtobacterium oceanosedimentum</name>
    <dbReference type="NCBI Taxonomy" id="465820"/>
    <lineage>
        <taxon>Bacteria</taxon>
        <taxon>Bacillati</taxon>
        <taxon>Actinomycetota</taxon>
        <taxon>Actinomycetes</taxon>
        <taxon>Micrococcales</taxon>
        <taxon>Microbacteriaceae</taxon>
        <taxon>Curtobacterium</taxon>
    </lineage>
</organism>
<evidence type="ECO:0000313" key="3">
    <source>
        <dbReference type="Proteomes" id="UP000078335"/>
    </source>
</evidence>
<reference evidence="2 3" key="1">
    <citation type="journal article" date="2016" name="Front. Microbiol.">
        <title>Genomic Resource of Rice Seed Associated Bacteria.</title>
        <authorList>
            <person name="Midha S."/>
            <person name="Bansal K."/>
            <person name="Sharma S."/>
            <person name="Kumar N."/>
            <person name="Patil P.P."/>
            <person name="Chaudhry V."/>
            <person name="Patil P.B."/>
        </authorList>
    </citation>
    <scope>NUCLEOTIDE SEQUENCE [LARGE SCALE GENOMIC DNA]</scope>
    <source>
        <strain evidence="2 3">NS263</strain>
    </source>
</reference>
<protein>
    <recommendedName>
        <fullName evidence="4">Lipoprotein</fullName>
    </recommendedName>
</protein>
<dbReference type="EMBL" id="LDRB01000014">
    <property type="protein sequence ID" value="KTR41563.1"/>
    <property type="molecule type" value="Genomic_DNA"/>
</dbReference>
<sequence length="162" mass="17444">MMLPKILPVMCAVVLLSGCATKSALPDAPEDRLASAKTMTQGAEDTIIELLQESAVENVRQLEEGTILRCGGGYRWTGNVRVELSAGVRAGEVRDDIARDAAGRGFTVDEDETITGSKRFELVDARGVQLLLTKWVEGNAIDIDSASPCFALPQDFDVPGEY</sequence>
<evidence type="ECO:0000313" key="2">
    <source>
        <dbReference type="EMBL" id="KTR41563.1"/>
    </source>
</evidence>
<comment type="caution">
    <text evidence="2">The sequence shown here is derived from an EMBL/GenBank/DDBJ whole genome shotgun (WGS) entry which is preliminary data.</text>
</comment>
<name>A0ABR5SBV9_9MICO</name>
<gene>
    <name evidence="2" type="ORF">NS263_04190</name>
</gene>
<evidence type="ECO:0000256" key="1">
    <source>
        <dbReference type="SAM" id="SignalP"/>
    </source>
</evidence>
<dbReference type="Proteomes" id="UP000078335">
    <property type="component" value="Unassembled WGS sequence"/>
</dbReference>
<keyword evidence="1" id="KW-0732">Signal</keyword>
<dbReference type="RefSeq" id="WP_058728046.1">
    <property type="nucleotide sequence ID" value="NZ_LDRB01000014.1"/>
</dbReference>
<keyword evidence="3" id="KW-1185">Reference proteome</keyword>
<accession>A0ABR5SBV9</accession>
<feature type="chain" id="PRO_5045759454" description="Lipoprotein" evidence="1">
    <location>
        <begin position="23"/>
        <end position="162"/>
    </location>
</feature>
<evidence type="ECO:0008006" key="4">
    <source>
        <dbReference type="Google" id="ProtNLM"/>
    </source>
</evidence>
<dbReference type="PROSITE" id="PS51257">
    <property type="entry name" value="PROKAR_LIPOPROTEIN"/>
    <property type="match status" value="1"/>
</dbReference>